<evidence type="ECO:0000313" key="4">
    <source>
        <dbReference type="Proteomes" id="UP000321816"/>
    </source>
</evidence>
<evidence type="ECO:0000313" key="3">
    <source>
        <dbReference type="EMBL" id="WWD78501.1"/>
    </source>
</evidence>
<dbReference type="AlphaFoldDB" id="A0A5C7FCL7"/>
<dbReference type="Gene3D" id="3.40.50.1980">
    <property type="entry name" value="Nitrogenase molybdenum iron protein domain"/>
    <property type="match status" value="2"/>
</dbReference>
<organism evidence="3 4">
    <name type="scientific">Alkalicoccus halolimnae</name>
    <dbReference type="NCBI Taxonomy" id="1667239"/>
    <lineage>
        <taxon>Bacteria</taxon>
        <taxon>Bacillati</taxon>
        <taxon>Bacillota</taxon>
        <taxon>Bacilli</taxon>
        <taxon>Bacillales</taxon>
        <taxon>Bacillaceae</taxon>
        <taxon>Alkalicoccus</taxon>
    </lineage>
</organism>
<name>A0A5C7FCL7_9BACI</name>
<evidence type="ECO:0000259" key="2">
    <source>
        <dbReference type="PROSITE" id="PS50983"/>
    </source>
</evidence>
<dbReference type="RefSeq" id="WP_147802195.1">
    <property type="nucleotide sequence ID" value="NZ_CP144914.1"/>
</dbReference>
<evidence type="ECO:0000256" key="1">
    <source>
        <dbReference type="ARBA" id="ARBA00008814"/>
    </source>
</evidence>
<feature type="domain" description="Fe/B12 periplasmic-binding" evidence="2">
    <location>
        <begin position="2"/>
        <end position="258"/>
    </location>
</feature>
<dbReference type="OrthoDB" id="9787772at2"/>
<gene>
    <name evidence="3" type="ORF">FTX54_008600</name>
</gene>
<dbReference type="InterPro" id="IPR050902">
    <property type="entry name" value="ABC_Transporter_SBP"/>
</dbReference>
<keyword evidence="4" id="KW-1185">Reference proteome</keyword>
<dbReference type="CDD" id="cd01144">
    <property type="entry name" value="BtuF"/>
    <property type="match status" value="1"/>
</dbReference>
<dbReference type="EMBL" id="CP144914">
    <property type="protein sequence ID" value="WWD78501.1"/>
    <property type="molecule type" value="Genomic_DNA"/>
</dbReference>
<accession>A0A5C7FCL7</accession>
<dbReference type="Proteomes" id="UP000321816">
    <property type="component" value="Chromosome"/>
</dbReference>
<sequence length="272" mass="31045">MRLISICPSNTELLAYAGLMNSVVAVDDFSDWPEQVKELPRLGPDLSIDIDKLADLKPDLVYASLSVPGMEKNIEQLSERGIPYTIVDNPVSMSEIGTILEKISRDAGYPERGIMLKEKYSSFIEKYRSLSETITEKTNVYWEWWPKPVFTPGENNWLTEMSALAGAVNIFADKKEASVQTDWEDVRLRNPDTLLIAWVGVQKQKVKPAVILKRPGWKELEAVQSDRLFILDEPFYCRPSPRLMIGLAELSYLLYPDIFPEPDGREDRILFN</sequence>
<proteinExistence type="inferred from homology"/>
<dbReference type="SUPFAM" id="SSF53807">
    <property type="entry name" value="Helical backbone' metal receptor"/>
    <property type="match status" value="1"/>
</dbReference>
<dbReference type="PROSITE" id="PS50983">
    <property type="entry name" value="FE_B12_PBP"/>
    <property type="match status" value="1"/>
</dbReference>
<comment type="similarity">
    <text evidence="1">Belongs to the bacterial solute-binding protein 8 family.</text>
</comment>
<dbReference type="InterPro" id="IPR002491">
    <property type="entry name" value="ABC_transptr_periplasmic_BD"/>
</dbReference>
<reference evidence="3 4" key="1">
    <citation type="submission" date="2024-01" db="EMBL/GenBank/DDBJ databases">
        <title>Complete Genome Sequence of Alkalicoccus halolimnae BZ-SZ-XJ29T, a Moderately Halophilic Bacterium Isolated from a Salt Lake.</title>
        <authorList>
            <person name="Zhao B."/>
        </authorList>
    </citation>
    <scope>NUCLEOTIDE SEQUENCE [LARGE SCALE GENOMIC DNA]</scope>
    <source>
        <strain evidence="3 4">BZ-SZ-XJ29</strain>
    </source>
</reference>
<dbReference type="PANTHER" id="PTHR30535:SF34">
    <property type="entry name" value="MOLYBDATE-BINDING PROTEIN MOLA"/>
    <property type="match status" value="1"/>
</dbReference>
<protein>
    <submittedName>
        <fullName evidence="3">Cobalamin-binding protein</fullName>
    </submittedName>
</protein>
<dbReference type="Pfam" id="PF01497">
    <property type="entry name" value="Peripla_BP_2"/>
    <property type="match status" value="1"/>
</dbReference>
<dbReference type="KEGG" id="ahal:FTX54_008600"/>
<dbReference type="PANTHER" id="PTHR30535">
    <property type="entry name" value="VITAMIN B12-BINDING PROTEIN"/>
    <property type="match status" value="1"/>
</dbReference>